<feature type="coiled-coil region" evidence="1">
    <location>
        <begin position="130"/>
        <end position="157"/>
    </location>
</feature>
<dbReference type="EMBL" id="GGEC01031892">
    <property type="protein sequence ID" value="MBX12376.1"/>
    <property type="molecule type" value="Transcribed_RNA"/>
</dbReference>
<proteinExistence type="predicted"/>
<name>A0A2P2L355_RHIMU</name>
<protein>
    <submittedName>
        <fullName evidence="3">Uncharacterized protein</fullName>
    </submittedName>
</protein>
<evidence type="ECO:0000256" key="2">
    <source>
        <dbReference type="SAM" id="SignalP"/>
    </source>
</evidence>
<reference evidence="3" key="1">
    <citation type="submission" date="2018-02" db="EMBL/GenBank/DDBJ databases">
        <title>Rhizophora mucronata_Transcriptome.</title>
        <authorList>
            <person name="Meera S.P."/>
            <person name="Sreeshan A."/>
            <person name="Augustine A."/>
        </authorList>
    </citation>
    <scope>NUCLEOTIDE SEQUENCE</scope>
    <source>
        <tissue evidence="3">Leaf</tissue>
    </source>
</reference>
<keyword evidence="1" id="KW-0175">Coiled coil</keyword>
<accession>A0A2P2L355</accession>
<feature type="chain" id="PRO_5015194910" evidence="2">
    <location>
        <begin position="19"/>
        <end position="198"/>
    </location>
</feature>
<keyword evidence="2" id="KW-0732">Signal</keyword>
<feature type="signal peptide" evidence="2">
    <location>
        <begin position="1"/>
        <end position="18"/>
    </location>
</feature>
<dbReference type="PROSITE" id="PS51257">
    <property type="entry name" value="PROKAR_LIPOPROTEIN"/>
    <property type="match status" value="1"/>
</dbReference>
<feature type="coiled-coil region" evidence="1">
    <location>
        <begin position="46"/>
        <end position="101"/>
    </location>
</feature>
<evidence type="ECO:0000313" key="3">
    <source>
        <dbReference type="EMBL" id="MBX12376.1"/>
    </source>
</evidence>
<organism evidence="3">
    <name type="scientific">Rhizophora mucronata</name>
    <name type="common">Asiatic mangrove</name>
    <dbReference type="NCBI Taxonomy" id="61149"/>
    <lineage>
        <taxon>Eukaryota</taxon>
        <taxon>Viridiplantae</taxon>
        <taxon>Streptophyta</taxon>
        <taxon>Embryophyta</taxon>
        <taxon>Tracheophyta</taxon>
        <taxon>Spermatophyta</taxon>
        <taxon>Magnoliopsida</taxon>
        <taxon>eudicotyledons</taxon>
        <taxon>Gunneridae</taxon>
        <taxon>Pentapetalae</taxon>
        <taxon>rosids</taxon>
        <taxon>fabids</taxon>
        <taxon>Malpighiales</taxon>
        <taxon>Rhizophoraceae</taxon>
        <taxon>Rhizophora</taxon>
    </lineage>
</organism>
<dbReference type="PANTHER" id="PTHR34360:SF2">
    <property type="entry name" value="MYOSIN HEAVY CHAIN-LIKE PROTEIN"/>
    <property type="match status" value="1"/>
</dbReference>
<sequence>MAVLRYLLLLFPAILSPAAVVGSGGCVSVAGDRQTYHPNCSLAGELHDAKLKVANLESAHEEITENVKARDRCLAEGKKQIEDMEKKIMQLHSTLANLKGESLLVAEGISVLEEEVQDLWAVARKNNFDLHVLESQAQEAEDRLEIATSQAEKMDDIVTEQWIQIQQLEQALELKIRVSLAQRQAKLLRCTFLKVIPR</sequence>
<dbReference type="PANTHER" id="PTHR34360">
    <property type="entry name" value="OS08G0519400 PROTEIN"/>
    <property type="match status" value="1"/>
</dbReference>
<dbReference type="AlphaFoldDB" id="A0A2P2L355"/>
<evidence type="ECO:0000256" key="1">
    <source>
        <dbReference type="SAM" id="Coils"/>
    </source>
</evidence>